<dbReference type="GO" id="GO:0005975">
    <property type="term" value="P:carbohydrate metabolic process"/>
    <property type="evidence" value="ECO:0007669"/>
    <property type="project" value="InterPro"/>
</dbReference>
<feature type="transmembrane region" description="Helical" evidence="11">
    <location>
        <begin position="449"/>
        <end position="467"/>
    </location>
</feature>
<evidence type="ECO:0000256" key="10">
    <source>
        <dbReference type="ARBA" id="ARBA00023180"/>
    </source>
</evidence>
<comment type="caution">
    <text evidence="11">Lacks conserved residue(s) required for the propagation of feature annotation.</text>
</comment>
<evidence type="ECO:0000256" key="3">
    <source>
        <dbReference type="ARBA" id="ARBA00005735"/>
    </source>
</evidence>
<dbReference type="Pfam" id="PF13733">
    <property type="entry name" value="Glyco_transf_7N"/>
    <property type="match status" value="1"/>
</dbReference>
<keyword evidence="4 11" id="KW-0328">Glycosyltransferase</keyword>
<dbReference type="PRINTS" id="PR02050">
    <property type="entry name" value="B14GALTRFASE"/>
</dbReference>
<comment type="caution">
    <text evidence="14">The sequence shown here is derived from an EMBL/GenBank/DDBJ whole genome shotgun (WGS) entry which is preliminary data.</text>
</comment>
<dbReference type="Proteomes" id="UP001208570">
    <property type="component" value="Unassembled WGS sequence"/>
</dbReference>
<dbReference type="InterPro" id="IPR027995">
    <property type="entry name" value="Galactosyl_T_N"/>
</dbReference>
<keyword evidence="15" id="KW-1185">Reference proteome</keyword>
<gene>
    <name evidence="14" type="ORF">LSH36_50g05080</name>
</gene>
<reference evidence="14" key="1">
    <citation type="journal article" date="2023" name="Mol. Biol. Evol.">
        <title>Third-Generation Sequencing Reveals the Adaptive Role of the Epigenome in Three Deep-Sea Polychaetes.</title>
        <authorList>
            <person name="Perez M."/>
            <person name="Aroh O."/>
            <person name="Sun Y."/>
            <person name="Lan Y."/>
            <person name="Juniper S.K."/>
            <person name="Young C.R."/>
            <person name="Angers B."/>
            <person name="Qian P.Y."/>
        </authorList>
    </citation>
    <scope>NUCLEOTIDE SEQUENCE</scope>
    <source>
        <strain evidence="14">P08H-3</strain>
    </source>
</reference>
<dbReference type="Gene3D" id="3.90.550.10">
    <property type="entry name" value="Spore Coat Polysaccharide Biosynthesis Protein SpsA, Chain A"/>
    <property type="match status" value="1"/>
</dbReference>
<dbReference type="InterPro" id="IPR003859">
    <property type="entry name" value="Galactosyl_T"/>
</dbReference>
<evidence type="ECO:0000256" key="4">
    <source>
        <dbReference type="ARBA" id="ARBA00022676"/>
    </source>
</evidence>
<comment type="similarity">
    <text evidence="3 11">Belongs to the glycosyltransferase 7 family.</text>
</comment>
<name>A0AAD9NEL9_9ANNE</name>
<dbReference type="EC" id="2.4.1.-" evidence="11"/>
<evidence type="ECO:0000313" key="15">
    <source>
        <dbReference type="Proteomes" id="UP001208570"/>
    </source>
</evidence>
<protein>
    <recommendedName>
        <fullName evidence="11">Beta-1,4-galactosyltransferase</fullName>
        <ecNumber evidence="11">2.4.1.-</ecNumber>
    </recommendedName>
</protein>
<evidence type="ECO:0000256" key="11">
    <source>
        <dbReference type="RuleBase" id="RU368121"/>
    </source>
</evidence>
<keyword evidence="9 11" id="KW-0472">Membrane</keyword>
<dbReference type="GO" id="GO:0033842">
    <property type="term" value="F:N-acetyl-beta-glucosaminyl-derivative 4-beta-N-acetylgalactosaminyltransferase activity"/>
    <property type="evidence" value="ECO:0007669"/>
    <property type="project" value="TreeGrafter"/>
</dbReference>
<accession>A0AAD9NEL9</accession>
<dbReference type="SUPFAM" id="SSF53448">
    <property type="entry name" value="Nucleotide-diphospho-sugar transferases"/>
    <property type="match status" value="1"/>
</dbReference>
<evidence type="ECO:0000256" key="7">
    <source>
        <dbReference type="ARBA" id="ARBA00022968"/>
    </source>
</evidence>
<keyword evidence="6 11" id="KW-0812">Transmembrane</keyword>
<dbReference type="GO" id="GO:0005794">
    <property type="term" value="C:Golgi apparatus"/>
    <property type="evidence" value="ECO:0007669"/>
    <property type="project" value="TreeGrafter"/>
</dbReference>
<dbReference type="GO" id="GO:0008378">
    <property type="term" value="F:galactosyltransferase activity"/>
    <property type="evidence" value="ECO:0007669"/>
    <property type="project" value="TreeGrafter"/>
</dbReference>
<dbReference type="GO" id="GO:0016020">
    <property type="term" value="C:membrane"/>
    <property type="evidence" value="ECO:0007669"/>
    <property type="project" value="UniProtKB-SubCell"/>
</dbReference>
<evidence type="ECO:0000256" key="9">
    <source>
        <dbReference type="ARBA" id="ARBA00023136"/>
    </source>
</evidence>
<dbReference type="PANTHER" id="PTHR19300">
    <property type="entry name" value="BETA-1,4-GALACTOSYLTRANSFERASE"/>
    <property type="match status" value="1"/>
</dbReference>
<keyword evidence="8 11" id="KW-1133">Transmembrane helix</keyword>
<feature type="domain" description="Galactosyltransferase N-terminal" evidence="13">
    <location>
        <begin position="144"/>
        <end position="259"/>
    </location>
</feature>
<keyword evidence="5 11" id="KW-0808">Transferase</keyword>
<comment type="pathway">
    <text evidence="2 11">Protein modification; protein glycosylation.</text>
</comment>
<feature type="transmembrane region" description="Helical" evidence="11">
    <location>
        <begin position="18"/>
        <end position="37"/>
    </location>
</feature>
<dbReference type="GO" id="GO:0006688">
    <property type="term" value="P:glycosphingolipid biosynthetic process"/>
    <property type="evidence" value="ECO:0007669"/>
    <property type="project" value="TreeGrafter"/>
</dbReference>
<sequence>METCHHHKSRTMSTNVKVYFVSLCTLCTLSLAWILLVHDHGERKREATESCPYTNTPGSEKFAWPPDVDLYLEKYSNLCRATLAERRMPAGGGSRRADPDPYTARRRGADAYGNSSGISSKGLHLCSCLPQMVFALDTEIASRHKTYSWKELELANPNVTSGVSWKPPCVAWQRIAIIIPYRNRERHLKVLLSVLHPVLQSQLVEYEIFVIEQLRPEIFNRAALLNVGFLEVRRLRRFDCYVFHDVDLLPEINMNLYSCLQSPLHIGAYMNKWDYKLPYPDFFGGAMAITGEDVEKINGFPNYFYGWGGEDDAIYSRLKNANLPIYRHPACLGRTFMIQHSQDKMNPPNPKRYQYMTDFHRNDGLNTVRYTVKHIETRKLYTLIQVSIERGYDMRCVVNKSIAPSVDGNYVDCYKEENFLNQKIDCCRDINDAIFCCNKKQYYKRLSSCGWVLFLVIFILIGVIFVHRKFLSVAVRSG</sequence>
<evidence type="ECO:0000256" key="8">
    <source>
        <dbReference type="ARBA" id="ARBA00022989"/>
    </source>
</evidence>
<dbReference type="EMBL" id="JAODUP010000050">
    <property type="protein sequence ID" value="KAK2165446.1"/>
    <property type="molecule type" value="Genomic_DNA"/>
</dbReference>
<evidence type="ECO:0000313" key="14">
    <source>
        <dbReference type="EMBL" id="KAK2165446.1"/>
    </source>
</evidence>
<comment type="subcellular location">
    <subcellularLocation>
        <location evidence="1">Membrane</location>
        <topology evidence="1">Single-pass type II membrane protein</topology>
    </subcellularLocation>
</comment>
<keyword evidence="7 11" id="KW-0735">Signal-anchor</keyword>
<dbReference type="AlphaFoldDB" id="A0AAD9NEL9"/>
<evidence type="ECO:0000256" key="2">
    <source>
        <dbReference type="ARBA" id="ARBA00004922"/>
    </source>
</evidence>
<organism evidence="14 15">
    <name type="scientific">Paralvinella palmiformis</name>
    <dbReference type="NCBI Taxonomy" id="53620"/>
    <lineage>
        <taxon>Eukaryota</taxon>
        <taxon>Metazoa</taxon>
        <taxon>Spiralia</taxon>
        <taxon>Lophotrochozoa</taxon>
        <taxon>Annelida</taxon>
        <taxon>Polychaeta</taxon>
        <taxon>Sedentaria</taxon>
        <taxon>Canalipalpata</taxon>
        <taxon>Terebellida</taxon>
        <taxon>Terebelliformia</taxon>
        <taxon>Alvinellidae</taxon>
        <taxon>Paralvinella</taxon>
    </lineage>
</organism>
<evidence type="ECO:0000256" key="1">
    <source>
        <dbReference type="ARBA" id="ARBA00004606"/>
    </source>
</evidence>
<dbReference type="InterPro" id="IPR029044">
    <property type="entry name" value="Nucleotide-diphossugar_trans"/>
</dbReference>
<feature type="domain" description="Galactosyltransferase C-terminal" evidence="12">
    <location>
        <begin position="265"/>
        <end position="340"/>
    </location>
</feature>
<dbReference type="Pfam" id="PF02709">
    <property type="entry name" value="Glyco_transf_7C"/>
    <property type="match status" value="1"/>
</dbReference>
<evidence type="ECO:0000259" key="13">
    <source>
        <dbReference type="Pfam" id="PF13733"/>
    </source>
</evidence>
<dbReference type="InterPro" id="IPR027791">
    <property type="entry name" value="Galactosyl_T_C"/>
</dbReference>
<comment type="function">
    <text evidence="11">Catalyses the transfer of galactose onto proteins or lipids.</text>
</comment>
<evidence type="ECO:0000256" key="5">
    <source>
        <dbReference type="ARBA" id="ARBA00022679"/>
    </source>
</evidence>
<keyword evidence="10 11" id="KW-0325">Glycoprotein</keyword>
<proteinExistence type="inferred from homology"/>
<evidence type="ECO:0000256" key="6">
    <source>
        <dbReference type="ARBA" id="ARBA00022692"/>
    </source>
</evidence>
<dbReference type="PANTHER" id="PTHR19300:SF57">
    <property type="entry name" value="BETA-1,4-N-ACETYLGALACTOSAMINYLTRANSFERASE"/>
    <property type="match status" value="1"/>
</dbReference>
<evidence type="ECO:0000259" key="12">
    <source>
        <dbReference type="Pfam" id="PF02709"/>
    </source>
</evidence>
<dbReference type="CDD" id="cd00899">
    <property type="entry name" value="b4GalT"/>
    <property type="match status" value="1"/>
</dbReference>